<dbReference type="KEGG" id="bpt:Bpet0365"/>
<keyword evidence="1" id="KW-0805">Transcription regulation</keyword>
<dbReference type="Gene3D" id="1.10.357.10">
    <property type="entry name" value="Tetracycline Repressor, domain 2"/>
    <property type="match status" value="1"/>
</dbReference>
<organism evidence="7 8">
    <name type="scientific">Bordetella petrii (strain ATCC BAA-461 / DSM 12804 / CCUG 43448 / CIP 107267 / Se-1111R)</name>
    <dbReference type="NCBI Taxonomy" id="340100"/>
    <lineage>
        <taxon>Bacteria</taxon>
        <taxon>Pseudomonadati</taxon>
        <taxon>Pseudomonadota</taxon>
        <taxon>Betaproteobacteria</taxon>
        <taxon>Burkholderiales</taxon>
        <taxon>Alcaligenaceae</taxon>
        <taxon>Bordetella</taxon>
    </lineage>
</organism>
<protein>
    <submittedName>
        <fullName evidence="7">Transcriptional regulator, TetR-family</fullName>
    </submittedName>
</protein>
<dbReference type="InterPro" id="IPR009057">
    <property type="entry name" value="Homeodomain-like_sf"/>
</dbReference>
<dbReference type="EMBL" id="AM902716">
    <property type="protein sequence ID" value="CAP40697.1"/>
    <property type="molecule type" value="Genomic_DNA"/>
</dbReference>
<evidence type="ECO:0000256" key="4">
    <source>
        <dbReference type="PROSITE-ProRule" id="PRU00335"/>
    </source>
</evidence>
<dbReference type="InterPro" id="IPR041490">
    <property type="entry name" value="KstR2_TetR_C"/>
</dbReference>
<dbReference type="GO" id="GO:0003700">
    <property type="term" value="F:DNA-binding transcription factor activity"/>
    <property type="evidence" value="ECO:0007669"/>
    <property type="project" value="TreeGrafter"/>
</dbReference>
<dbReference type="Pfam" id="PF00440">
    <property type="entry name" value="TetR_N"/>
    <property type="match status" value="1"/>
</dbReference>
<evidence type="ECO:0000256" key="3">
    <source>
        <dbReference type="ARBA" id="ARBA00023163"/>
    </source>
</evidence>
<reference evidence="7 8" key="1">
    <citation type="journal article" date="2008" name="BMC Genomics">
        <title>The missing link: Bordetella petrii is endowed with both the metabolic versatility of environmental bacteria and virulence traits of pathogenic Bordetellae.</title>
        <authorList>
            <person name="Gross R."/>
            <person name="Guzman C.A."/>
            <person name="Sebaihia M."/>
            <person name="Martins Dos Santos V.A."/>
            <person name="Pieper D.H."/>
            <person name="Koebnik R."/>
            <person name="Lechner M."/>
            <person name="Bartels D."/>
            <person name="Buhrmester J."/>
            <person name="Choudhuri J.V."/>
            <person name="Ebensen T."/>
            <person name="Gaigalat L."/>
            <person name="Herrmann S."/>
            <person name="Khachane A.N."/>
            <person name="Larisch C."/>
            <person name="Link S."/>
            <person name="Linke B."/>
            <person name="Meyer F."/>
            <person name="Mormann S."/>
            <person name="Nakunst D."/>
            <person name="Rueckert C."/>
            <person name="Schneiker-Bekel S."/>
            <person name="Schulze K."/>
            <person name="Vorhoelter F.J."/>
            <person name="Yevsa T."/>
            <person name="Engle J.T."/>
            <person name="Goldman W.E."/>
            <person name="Puehler A."/>
            <person name="Goebel U.B."/>
            <person name="Goesmann A."/>
            <person name="Bloecker H."/>
            <person name="Kaiser O."/>
            <person name="Martinez-Arias R."/>
        </authorList>
    </citation>
    <scope>NUCLEOTIDE SEQUENCE [LARGE SCALE GENOMIC DNA]</scope>
    <source>
        <strain evidence="8">ATCC BAA-461 / DSM 12804 / CCUG 43448 / CIP 107267 / Se-1111R</strain>
    </source>
</reference>
<dbReference type="Gene3D" id="1.10.10.60">
    <property type="entry name" value="Homeodomain-like"/>
    <property type="match status" value="1"/>
</dbReference>
<gene>
    <name evidence="7" type="ordered locus">Bpet0365</name>
</gene>
<dbReference type="STRING" id="94624.Bpet0365"/>
<dbReference type="Proteomes" id="UP000001225">
    <property type="component" value="Chromosome"/>
</dbReference>
<evidence type="ECO:0000259" key="6">
    <source>
        <dbReference type="PROSITE" id="PS50977"/>
    </source>
</evidence>
<evidence type="ECO:0000256" key="1">
    <source>
        <dbReference type="ARBA" id="ARBA00023015"/>
    </source>
</evidence>
<dbReference type="GO" id="GO:0000976">
    <property type="term" value="F:transcription cis-regulatory region binding"/>
    <property type="evidence" value="ECO:0007669"/>
    <property type="project" value="TreeGrafter"/>
</dbReference>
<dbReference type="PANTHER" id="PTHR30055:SF240">
    <property type="entry name" value="HTH-TYPE TRANSCRIPTIONAL REGULATOR ACRR"/>
    <property type="match status" value="1"/>
</dbReference>
<sequence length="220" mass="23971">MRAAMHARQASHPPMPDSPVPAKRPRAGRPPTLQAPRERILEEAARLFARSGYENSSVADLAAALGVSKAAIYHYYTTKQDIYDAIILEVVGGLTVAVSQAVAQADTASGRLRQFMLAHARYFEEHHPEFVTMLVGYSGMAIPERDDAARLRDGYERMLRGILADGMASGEFRAMDVASTGRAVLSMLNWMARWYQPGGAQTAESIAAGYFDLLRGGLAT</sequence>
<dbReference type="Pfam" id="PF17932">
    <property type="entry name" value="TetR_C_24"/>
    <property type="match status" value="1"/>
</dbReference>
<dbReference type="SUPFAM" id="SSF48498">
    <property type="entry name" value="Tetracyclin repressor-like, C-terminal domain"/>
    <property type="match status" value="1"/>
</dbReference>
<dbReference type="InterPro" id="IPR001647">
    <property type="entry name" value="HTH_TetR"/>
</dbReference>
<feature type="DNA-binding region" description="H-T-H motif" evidence="4">
    <location>
        <begin position="57"/>
        <end position="76"/>
    </location>
</feature>
<dbReference type="AlphaFoldDB" id="A9HY84"/>
<dbReference type="InterPro" id="IPR050109">
    <property type="entry name" value="HTH-type_TetR-like_transc_reg"/>
</dbReference>
<keyword evidence="8" id="KW-1185">Reference proteome</keyword>
<evidence type="ECO:0000256" key="5">
    <source>
        <dbReference type="SAM" id="MobiDB-lite"/>
    </source>
</evidence>
<dbReference type="PANTHER" id="PTHR30055">
    <property type="entry name" value="HTH-TYPE TRANSCRIPTIONAL REGULATOR RUTR"/>
    <property type="match status" value="1"/>
</dbReference>
<keyword evidence="2 4" id="KW-0238">DNA-binding</keyword>
<dbReference type="SUPFAM" id="SSF46689">
    <property type="entry name" value="Homeodomain-like"/>
    <property type="match status" value="1"/>
</dbReference>
<name>A9HY84_BORPD</name>
<proteinExistence type="predicted"/>
<accession>A9HY84</accession>
<dbReference type="PRINTS" id="PR00455">
    <property type="entry name" value="HTHTETR"/>
</dbReference>
<dbReference type="InterPro" id="IPR036271">
    <property type="entry name" value="Tet_transcr_reg_TetR-rel_C_sf"/>
</dbReference>
<dbReference type="eggNOG" id="COG1309">
    <property type="taxonomic scope" value="Bacteria"/>
</dbReference>
<evidence type="ECO:0000313" key="8">
    <source>
        <dbReference type="Proteomes" id="UP000001225"/>
    </source>
</evidence>
<dbReference type="PROSITE" id="PS50977">
    <property type="entry name" value="HTH_TETR_2"/>
    <property type="match status" value="1"/>
</dbReference>
<feature type="domain" description="HTH tetR-type" evidence="6">
    <location>
        <begin position="34"/>
        <end position="94"/>
    </location>
</feature>
<evidence type="ECO:0000313" key="7">
    <source>
        <dbReference type="EMBL" id="CAP40697.1"/>
    </source>
</evidence>
<feature type="region of interest" description="Disordered" evidence="5">
    <location>
        <begin position="1"/>
        <end position="35"/>
    </location>
</feature>
<evidence type="ECO:0000256" key="2">
    <source>
        <dbReference type="ARBA" id="ARBA00023125"/>
    </source>
</evidence>
<keyword evidence="3" id="KW-0804">Transcription</keyword>